<reference evidence="2 4" key="1">
    <citation type="submission" date="2018-01" db="EMBL/GenBank/DDBJ databases">
        <title>The draft genome sequence of Cohaesibacter sp. H1304.</title>
        <authorList>
            <person name="Wang N.-N."/>
            <person name="Du Z.-J."/>
        </authorList>
    </citation>
    <scope>NUCLEOTIDE SEQUENCE [LARGE SCALE GENOMIC DNA]</scope>
    <source>
        <strain evidence="2 4">H1304</strain>
    </source>
</reference>
<dbReference type="SUPFAM" id="SSF158791">
    <property type="entry name" value="MgtE N-terminal domain-like"/>
    <property type="match status" value="1"/>
</dbReference>
<feature type="signal peptide" evidence="1">
    <location>
        <begin position="1"/>
        <end position="40"/>
    </location>
</feature>
<accession>A0A2N5XLT2</accession>
<comment type="caution">
    <text evidence="2">The sequence shown here is derived from an EMBL/GenBank/DDBJ whole genome shotgun (WGS) entry which is preliminary data.</text>
</comment>
<sequence length="191" mass="20823">MISLSGLMLNSSPDHPSCKAGIRLALCALLGLAMASGAHAKSPAVIKQSEQATNVASETDAKNYCANIANVAKEQRIAWQIHNLVALQTDIDERTQKLSQLRADVRSWIEKRDKILLDVKAHIVSVYERMRPDAAAERLAKLDNDIAIALLTKMQPRIVGGILNEMDPDRASVLTQGMASLVELETGEDIK</sequence>
<dbReference type="EMBL" id="PKUQ01000050">
    <property type="protein sequence ID" value="PLW75496.1"/>
    <property type="molecule type" value="Genomic_DNA"/>
</dbReference>
<dbReference type="AlphaFoldDB" id="A0A2N5XLT2"/>
<name>A0A2N5XLT2_9HYPH</name>
<organism evidence="2 4">
    <name type="scientific">Cohaesibacter celericrescens</name>
    <dbReference type="NCBI Taxonomy" id="2067669"/>
    <lineage>
        <taxon>Bacteria</taxon>
        <taxon>Pseudomonadati</taxon>
        <taxon>Pseudomonadota</taxon>
        <taxon>Alphaproteobacteria</taxon>
        <taxon>Hyphomicrobiales</taxon>
        <taxon>Cohaesibacteraceae</taxon>
    </lineage>
</organism>
<proteinExistence type="predicted"/>
<evidence type="ECO:0000313" key="3">
    <source>
        <dbReference type="EMBL" id="PLW78903.1"/>
    </source>
</evidence>
<evidence type="ECO:0000256" key="1">
    <source>
        <dbReference type="SAM" id="SignalP"/>
    </source>
</evidence>
<dbReference type="EMBL" id="PKUQ01000001">
    <property type="protein sequence ID" value="PLW78903.1"/>
    <property type="molecule type" value="Genomic_DNA"/>
</dbReference>
<protein>
    <recommendedName>
        <fullName evidence="5">Magnesium transporter MgtE intracellular domain-containing protein</fullName>
    </recommendedName>
</protein>
<gene>
    <name evidence="3" type="ORF">C0081_01300</name>
    <name evidence="2" type="ORF">C0081_19340</name>
</gene>
<dbReference type="Proteomes" id="UP000234881">
    <property type="component" value="Unassembled WGS sequence"/>
</dbReference>
<dbReference type="OrthoDB" id="9810610at2"/>
<keyword evidence="4" id="KW-1185">Reference proteome</keyword>
<evidence type="ECO:0008006" key="5">
    <source>
        <dbReference type="Google" id="ProtNLM"/>
    </source>
</evidence>
<evidence type="ECO:0000313" key="4">
    <source>
        <dbReference type="Proteomes" id="UP000234881"/>
    </source>
</evidence>
<dbReference type="RefSeq" id="WP_101531987.1">
    <property type="nucleotide sequence ID" value="NZ_JBFHIU010000083.1"/>
</dbReference>
<feature type="chain" id="PRO_5015084183" description="Magnesium transporter MgtE intracellular domain-containing protein" evidence="1">
    <location>
        <begin position="41"/>
        <end position="191"/>
    </location>
</feature>
<keyword evidence="1" id="KW-0732">Signal</keyword>
<evidence type="ECO:0000313" key="2">
    <source>
        <dbReference type="EMBL" id="PLW75496.1"/>
    </source>
</evidence>